<keyword evidence="6 9" id="KW-0067">ATP-binding</keyword>
<dbReference type="GO" id="GO:0005524">
    <property type="term" value="F:ATP binding"/>
    <property type="evidence" value="ECO:0007669"/>
    <property type="project" value="UniProtKB-KW"/>
</dbReference>
<comment type="pathway">
    <text evidence="9">Metabolic intermediate biosynthesis; 5-phospho-alpha-D-ribose 1-diphosphate biosynthesis; 5-phospho-alpha-D-ribose 1-diphosphate from D-ribose 5-phosphate (route I): step 1/1.</text>
</comment>
<dbReference type="GO" id="GO:0005737">
    <property type="term" value="C:cytoplasm"/>
    <property type="evidence" value="ECO:0007669"/>
    <property type="project" value="UniProtKB-SubCell"/>
</dbReference>
<dbReference type="InterPro" id="IPR000836">
    <property type="entry name" value="PRTase_dom"/>
</dbReference>
<dbReference type="UniPathway" id="UPA00087">
    <property type="reaction ID" value="UER00172"/>
</dbReference>
<dbReference type="Pfam" id="PF14572">
    <property type="entry name" value="Pribosyl_synth"/>
    <property type="match status" value="1"/>
</dbReference>
<name>A0A2H0VD82_9BACT</name>
<dbReference type="GO" id="GO:0004749">
    <property type="term" value="F:ribose phosphate diphosphokinase activity"/>
    <property type="evidence" value="ECO:0007669"/>
    <property type="project" value="UniProtKB-UniRule"/>
</dbReference>
<keyword evidence="1 9" id="KW-0808">Transferase</keyword>
<dbReference type="SUPFAM" id="SSF53271">
    <property type="entry name" value="PRTase-like"/>
    <property type="match status" value="1"/>
</dbReference>
<evidence type="ECO:0000313" key="11">
    <source>
        <dbReference type="EMBL" id="PIR97046.1"/>
    </source>
</evidence>
<protein>
    <recommendedName>
        <fullName evidence="9">Ribose-phosphate pyrophosphokinase</fullName>
        <shortName evidence="9">RPPK</shortName>
        <ecNumber evidence="9">2.7.6.1</ecNumber>
    </recommendedName>
    <alternativeName>
        <fullName evidence="9">5-phospho-D-ribosyl alpha-1-diphosphate synthase</fullName>
    </alternativeName>
    <alternativeName>
        <fullName evidence="9">Phosphoribosyl diphosphate synthase</fullName>
    </alternativeName>
    <alternativeName>
        <fullName evidence="9">Phosphoribosyl pyrophosphate synthase</fullName>
        <shortName evidence="9">P-Rib-PP synthase</shortName>
        <shortName evidence="9">PRPP synthase</shortName>
        <shortName evidence="9">PRPPase</shortName>
    </alternativeName>
</protein>
<evidence type="ECO:0000256" key="9">
    <source>
        <dbReference type="HAMAP-Rule" id="MF_00583"/>
    </source>
</evidence>
<dbReference type="GO" id="GO:0002189">
    <property type="term" value="C:ribose phosphate diphosphokinase complex"/>
    <property type="evidence" value="ECO:0007669"/>
    <property type="project" value="TreeGrafter"/>
</dbReference>
<comment type="subunit">
    <text evidence="9">Homohexamer.</text>
</comment>
<dbReference type="InterPro" id="IPR029057">
    <property type="entry name" value="PRTase-like"/>
</dbReference>
<dbReference type="NCBIfam" id="NF002320">
    <property type="entry name" value="PRK01259.1"/>
    <property type="match status" value="1"/>
</dbReference>
<dbReference type="AlphaFoldDB" id="A0A2H0VD82"/>
<keyword evidence="4 9" id="KW-0547">Nucleotide-binding</keyword>
<comment type="catalytic activity">
    <reaction evidence="8 9">
        <text>D-ribose 5-phosphate + ATP = 5-phospho-alpha-D-ribose 1-diphosphate + AMP + H(+)</text>
        <dbReference type="Rhea" id="RHEA:15609"/>
        <dbReference type="ChEBI" id="CHEBI:15378"/>
        <dbReference type="ChEBI" id="CHEBI:30616"/>
        <dbReference type="ChEBI" id="CHEBI:58017"/>
        <dbReference type="ChEBI" id="CHEBI:78346"/>
        <dbReference type="ChEBI" id="CHEBI:456215"/>
        <dbReference type="EC" id="2.7.6.1"/>
    </reaction>
</comment>
<dbReference type="InterPro" id="IPR037515">
    <property type="entry name" value="Rib-P_diPkinase_bac"/>
</dbReference>
<feature type="binding site" evidence="9">
    <location>
        <begin position="223"/>
        <end position="227"/>
    </location>
    <ligand>
        <name>D-ribose 5-phosphate</name>
        <dbReference type="ChEBI" id="CHEBI:78346"/>
    </ligand>
</feature>
<dbReference type="GO" id="GO:0016301">
    <property type="term" value="F:kinase activity"/>
    <property type="evidence" value="ECO:0007669"/>
    <property type="project" value="UniProtKB-KW"/>
</dbReference>
<dbReference type="EMBL" id="PFAJ01000046">
    <property type="protein sequence ID" value="PIR97046.1"/>
    <property type="molecule type" value="Genomic_DNA"/>
</dbReference>
<feature type="binding site" evidence="9">
    <location>
        <position position="170"/>
    </location>
    <ligand>
        <name>Mg(2+)</name>
        <dbReference type="ChEBI" id="CHEBI:18420"/>
    </ligand>
</feature>
<dbReference type="HAMAP" id="MF_00583_B">
    <property type="entry name" value="RibP_PPkinase_B"/>
    <property type="match status" value="1"/>
</dbReference>
<proteinExistence type="inferred from homology"/>
<dbReference type="EC" id="2.7.6.1" evidence="9"/>
<reference evidence="12" key="1">
    <citation type="submission" date="2017-09" db="EMBL/GenBank/DDBJ databases">
        <title>Depth-based differentiation of microbial function through sediment-hosted aquifers and enrichment of novel symbionts in the deep terrestrial subsurface.</title>
        <authorList>
            <person name="Probst A.J."/>
            <person name="Ladd B."/>
            <person name="Jarett J.K."/>
            <person name="Geller-Mcgrath D.E."/>
            <person name="Sieber C.M.K."/>
            <person name="Emerson J.B."/>
            <person name="Anantharaman K."/>
            <person name="Thomas B.C."/>
            <person name="Malmstrom R."/>
            <person name="Stieglmeier M."/>
            <person name="Klingl A."/>
            <person name="Woyke T."/>
            <person name="Ryan C.M."/>
            <person name="Banfield J.F."/>
        </authorList>
    </citation>
    <scope>NUCLEOTIDE SEQUENCE [LARGE SCALE GENOMIC DNA]</scope>
</reference>
<dbReference type="PANTHER" id="PTHR10210:SF41">
    <property type="entry name" value="RIBOSE-PHOSPHATE PYROPHOSPHOKINASE 1, CHLOROPLASTIC"/>
    <property type="match status" value="1"/>
</dbReference>
<dbReference type="PANTHER" id="PTHR10210">
    <property type="entry name" value="RIBOSE-PHOSPHATE DIPHOSPHOKINASE FAMILY MEMBER"/>
    <property type="match status" value="1"/>
</dbReference>
<evidence type="ECO:0000256" key="4">
    <source>
        <dbReference type="ARBA" id="ARBA00022741"/>
    </source>
</evidence>
<organism evidence="11 12">
    <name type="scientific">Candidatus Doudnabacteria bacterium CG10_big_fil_rev_8_21_14_0_10_41_10</name>
    <dbReference type="NCBI Taxonomy" id="1974551"/>
    <lineage>
        <taxon>Bacteria</taxon>
        <taxon>Candidatus Doudnaibacteriota</taxon>
    </lineage>
</organism>
<dbReference type="CDD" id="cd06223">
    <property type="entry name" value="PRTases_typeI"/>
    <property type="match status" value="1"/>
</dbReference>
<dbReference type="NCBIfam" id="TIGR01251">
    <property type="entry name" value="ribP_PPkin"/>
    <property type="match status" value="1"/>
</dbReference>
<sequence>MTNNLRIISGTANQALSKEVAEILKTKLCPVEVGKFSDGETYVHFEESVRGGDVYVIQPTCPPVNEHLMELLIMVDALKRSSPSKVTVVMPYYGYSRQDKKIIAREPIGAKLVADMIEVAGADRVIMFDLHAAQIQGFFDIATDHIEHLPFFAEHILDRNLKDVTVVSPDAGGVANARKLAKLINAPLAIIDKRRPKPNAVKVGHIIGDVKEKNCVIVDDLVDTAGTIVEAARVLKKHKAKNIFVYATHGVLSGPAITRINSSAIKQMIITNSIPLPRERKSVKIKVVSIAPIIAETIRTNHQGVSMGVYFDKIYDRIEQKSKKVRGGLIEKT</sequence>
<feature type="binding site" evidence="9">
    <location>
        <position position="131"/>
    </location>
    <ligand>
        <name>Mg(2+)</name>
        <dbReference type="ChEBI" id="CHEBI:18420"/>
    </ligand>
</feature>
<evidence type="ECO:0000313" key="12">
    <source>
        <dbReference type="Proteomes" id="UP000230557"/>
    </source>
</evidence>
<comment type="function">
    <text evidence="9">Involved in the biosynthesis of the central metabolite phospho-alpha-D-ribosyl-1-pyrophosphate (PRPP) via the transfer of pyrophosphoryl group from ATP to 1-hydroxyl of ribose-5-phosphate (Rib-5-P).</text>
</comment>
<dbReference type="SMART" id="SM01400">
    <property type="entry name" value="Pribosyltran_N"/>
    <property type="match status" value="1"/>
</dbReference>
<evidence type="ECO:0000256" key="5">
    <source>
        <dbReference type="ARBA" id="ARBA00022777"/>
    </source>
</evidence>
<comment type="subcellular location">
    <subcellularLocation>
        <location evidence="9">Cytoplasm</location>
    </subcellularLocation>
</comment>
<dbReference type="Proteomes" id="UP000230557">
    <property type="component" value="Unassembled WGS sequence"/>
</dbReference>
<feature type="binding site" evidence="9">
    <location>
        <position position="219"/>
    </location>
    <ligand>
        <name>D-ribose 5-phosphate</name>
        <dbReference type="ChEBI" id="CHEBI:78346"/>
    </ligand>
</feature>
<dbReference type="Pfam" id="PF13793">
    <property type="entry name" value="Pribosyltran_N"/>
    <property type="match status" value="1"/>
</dbReference>
<accession>A0A2H0VD82</accession>
<evidence type="ECO:0000256" key="2">
    <source>
        <dbReference type="ARBA" id="ARBA00022723"/>
    </source>
</evidence>
<dbReference type="GO" id="GO:0006164">
    <property type="term" value="P:purine nucleotide biosynthetic process"/>
    <property type="evidence" value="ECO:0007669"/>
    <property type="project" value="TreeGrafter"/>
</dbReference>
<comment type="similarity">
    <text evidence="9">Belongs to the ribose-phosphate pyrophosphokinase family. Class I subfamily.</text>
</comment>
<dbReference type="GO" id="GO:0006015">
    <property type="term" value="P:5-phosphoribose 1-diphosphate biosynthetic process"/>
    <property type="evidence" value="ECO:0007669"/>
    <property type="project" value="UniProtKB-UniRule"/>
</dbReference>
<keyword evidence="5 9" id="KW-0418">Kinase</keyword>
<comment type="cofactor">
    <cofactor evidence="9">
        <name>Mg(2+)</name>
        <dbReference type="ChEBI" id="CHEBI:18420"/>
    </cofactor>
    <text evidence="9">Binds 2 Mg(2+) ions per subunit.</text>
</comment>
<dbReference type="InterPro" id="IPR029099">
    <property type="entry name" value="Pribosyltran_N"/>
</dbReference>
<dbReference type="InterPro" id="IPR005946">
    <property type="entry name" value="Rib-P_diPkinase"/>
</dbReference>
<gene>
    <name evidence="9" type="primary">prs</name>
    <name evidence="11" type="ORF">COT91_03445</name>
</gene>
<feature type="domain" description="Ribose-phosphate pyrophosphokinase N-terminal" evidence="10">
    <location>
        <begin position="6"/>
        <end position="121"/>
    </location>
</feature>
<evidence type="ECO:0000256" key="3">
    <source>
        <dbReference type="ARBA" id="ARBA00022727"/>
    </source>
</evidence>
<keyword evidence="3 9" id="KW-0545">Nucleotide biosynthesis</keyword>
<evidence type="ECO:0000259" key="10">
    <source>
        <dbReference type="Pfam" id="PF13793"/>
    </source>
</evidence>
<dbReference type="FunFam" id="3.40.50.2020:FF:000007">
    <property type="entry name" value="Ribose-phosphate pyrophosphokinase"/>
    <property type="match status" value="1"/>
</dbReference>
<feature type="binding site" evidence="9">
    <location>
        <begin position="97"/>
        <end position="98"/>
    </location>
    <ligand>
        <name>ATP</name>
        <dbReference type="ChEBI" id="CHEBI:30616"/>
    </ligand>
</feature>
<evidence type="ECO:0000256" key="1">
    <source>
        <dbReference type="ARBA" id="ARBA00022679"/>
    </source>
</evidence>
<evidence type="ECO:0000256" key="6">
    <source>
        <dbReference type="ARBA" id="ARBA00022840"/>
    </source>
</evidence>
<feature type="binding site" evidence="9">
    <location>
        <position position="195"/>
    </location>
    <ligand>
        <name>D-ribose 5-phosphate</name>
        <dbReference type="ChEBI" id="CHEBI:78346"/>
    </ligand>
</feature>
<evidence type="ECO:0000256" key="7">
    <source>
        <dbReference type="ARBA" id="ARBA00022842"/>
    </source>
</evidence>
<dbReference type="GO" id="GO:0000287">
    <property type="term" value="F:magnesium ion binding"/>
    <property type="evidence" value="ECO:0007669"/>
    <property type="project" value="UniProtKB-UniRule"/>
</dbReference>
<keyword evidence="7 9" id="KW-0460">Magnesium</keyword>
<comment type="caution">
    <text evidence="11">The sequence shown here is derived from an EMBL/GenBank/DDBJ whole genome shotgun (WGS) entry which is preliminary data.</text>
</comment>
<feature type="active site" evidence="9">
    <location>
        <position position="193"/>
    </location>
</feature>
<keyword evidence="9" id="KW-0963">Cytoplasm</keyword>
<keyword evidence="2 9" id="KW-0479">Metal-binding</keyword>
<feature type="binding site" evidence="9">
    <location>
        <begin position="38"/>
        <end position="40"/>
    </location>
    <ligand>
        <name>ATP</name>
        <dbReference type="ChEBI" id="CHEBI:30616"/>
    </ligand>
</feature>
<evidence type="ECO:0000256" key="8">
    <source>
        <dbReference type="ARBA" id="ARBA00049535"/>
    </source>
</evidence>
<dbReference type="Gene3D" id="3.40.50.2020">
    <property type="match status" value="2"/>
</dbReference>